<dbReference type="RefSeq" id="NP_001162464.1">
    <property type="nucleotide sequence ID" value="NM_001168993.1"/>
</dbReference>
<keyword evidence="3" id="KW-0694">RNA-binding</keyword>
<dbReference type="eggNOG" id="KOG1751">
    <property type="taxonomic scope" value="Eukaryota"/>
</dbReference>
<protein>
    <submittedName>
        <fullName evidence="6 7">Ribosomal protein L23a-like</fullName>
    </submittedName>
</protein>
<organism evidence="6">
    <name type="scientific">Papio anubis</name>
    <name type="common">Olive baboon</name>
    <dbReference type="NCBI Taxonomy" id="9555"/>
    <lineage>
        <taxon>Eukaryota</taxon>
        <taxon>Metazoa</taxon>
        <taxon>Chordata</taxon>
        <taxon>Craniata</taxon>
        <taxon>Vertebrata</taxon>
        <taxon>Euteleostomi</taxon>
        <taxon>Mammalia</taxon>
        <taxon>Eutheria</taxon>
        <taxon>Euarchontoglires</taxon>
        <taxon>Primates</taxon>
        <taxon>Haplorrhini</taxon>
        <taxon>Catarrhini</taxon>
        <taxon>Cercopithecidae</taxon>
        <taxon>Cercopithecinae</taxon>
        <taxon>Papio</taxon>
    </lineage>
</organism>
<evidence type="ECO:0000256" key="2">
    <source>
        <dbReference type="ARBA" id="ARBA00022730"/>
    </source>
</evidence>
<dbReference type="Proteomes" id="UP000028761">
    <property type="component" value="Chromosome 4"/>
</dbReference>
<dbReference type="GeneTree" id="ENSGT00940000164446"/>
<dbReference type="FunFam" id="3.30.70.330:FF:000532">
    <property type="entry name" value="50S ribosomal protein L23"/>
    <property type="match status" value="1"/>
</dbReference>
<name>B0CM31_PAPAN</name>
<evidence type="ECO:0000256" key="1">
    <source>
        <dbReference type="ARBA" id="ARBA00006700"/>
    </source>
</evidence>
<keyword evidence="4 6" id="KW-0689">Ribosomal protein</keyword>
<dbReference type="GO" id="GO:0019843">
    <property type="term" value="F:rRNA binding"/>
    <property type="evidence" value="ECO:0007669"/>
    <property type="project" value="UniProtKB-KW"/>
</dbReference>
<keyword evidence="5" id="KW-0687">Ribonucleoprotein</keyword>
<accession>B0CM31</accession>
<dbReference type="InterPro" id="IPR012677">
    <property type="entry name" value="Nucleotide-bd_a/b_plait_sf"/>
</dbReference>
<dbReference type="InterPro" id="IPR013025">
    <property type="entry name" value="Ribosomal_uL23-like"/>
</dbReference>
<dbReference type="AlphaFoldDB" id="B0CM31"/>
<reference evidence="7" key="3">
    <citation type="submission" date="2025-05" db="UniProtKB">
        <authorList>
            <consortium name="Ensembl"/>
        </authorList>
    </citation>
    <scope>IDENTIFICATION</scope>
</reference>
<dbReference type="CTD" id="100137462"/>
<dbReference type="KEGG" id="panu:100137462"/>
<dbReference type="Pfam" id="PF00276">
    <property type="entry name" value="Ribosomal_L23"/>
    <property type="match status" value="1"/>
</dbReference>
<evidence type="ECO:0000313" key="6">
    <source>
        <dbReference type="EMBL" id="ABY63623.1"/>
    </source>
</evidence>
<evidence type="ECO:0000256" key="5">
    <source>
        <dbReference type="ARBA" id="ARBA00023274"/>
    </source>
</evidence>
<evidence type="ECO:0000256" key="4">
    <source>
        <dbReference type="ARBA" id="ARBA00022980"/>
    </source>
</evidence>
<dbReference type="GO" id="GO:0006412">
    <property type="term" value="P:translation"/>
    <property type="evidence" value="ECO:0007669"/>
    <property type="project" value="InterPro"/>
</dbReference>
<dbReference type="HOGENOM" id="CLU_037562_4_2_1"/>
<reference evidence="6" key="1">
    <citation type="submission" date="2008-01" db="EMBL/GenBank/DDBJ databases">
        <title>NISC Comparative Sequencing Initiative.</title>
        <authorList>
            <person name="Antonellis A."/>
            <person name="Benjamin B."/>
            <person name="Blakesley R.W."/>
            <person name="Bouffard G.G."/>
            <person name="Brinkley C."/>
            <person name="Brooks S."/>
            <person name="Chu G."/>
            <person name="Chub I."/>
            <person name="Coleman H."/>
            <person name="Fuksenko T."/>
            <person name="Gestole M."/>
            <person name="Gregory M."/>
            <person name="Guan X."/>
            <person name="Gupta J."/>
            <person name="Gurson N."/>
            <person name="Han E."/>
            <person name="Han J."/>
            <person name="Hansen N."/>
            <person name="Hargrove A."/>
            <person name="Hines-Harris K."/>
            <person name="Ho S.-L."/>
            <person name="Hu P."/>
            <person name="Hunter G."/>
            <person name="Hurle B."/>
            <person name="Idol J.R."/>
            <person name="Johnson T."/>
            <person name="Knight E."/>
            <person name="Kwong P."/>
            <person name="Lee-Lin S.-Q."/>
            <person name="Legaspi R."/>
            <person name="Madden M."/>
            <person name="Maduro Q.L."/>
            <person name="Maduro V.B."/>
            <person name="Margulies E.H."/>
            <person name="Masiello C."/>
            <person name="Maskeri B."/>
            <person name="McDowell J."/>
            <person name="Merkulov G."/>
            <person name="Montemayor C."/>
            <person name="Mullikin J.C."/>
            <person name="Park M."/>
            <person name="Prasad A."/>
            <person name="Ramsahoye C."/>
            <person name="Reddix-Dugue N."/>
            <person name="Riebow N."/>
            <person name="Schandler K."/>
            <person name="Schueler M.G."/>
            <person name="Sison C."/>
            <person name="Smith L."/>
            <person name="Stantripop S."/>
            <person name="Thomas J.W."/>
            <person name="Thomas P.J."/>
            <person name="Tsipouri V."/>
            <person name="Young A."/>
            <person name="Green E.D."/>
        </authorList>
    </citation>
    <scope>NUCLEOTIDE SEQUENCE</scope>
</reference>
<comment type="similarity">
    <text evidence="1">Belongs to the universal ribosomal protein uL23 family.</text>
</comment>
<dbReference type="Gene3D" id="3.30.70.330">
    <property type="match status" value="1"/>
</dbReference>
<dbReference type="EMBL" id="DP000537">
    <property type="protein sequence ID" value="ABY63623.1"/>
    <property type="molecule type" value="Genomic_DNA"/>
</dbReference>
<dbReference type="InterPro" id="IPR012678">
    <property type="entry name" value="Ribosomal_uL23/eL15/eS24_sf"/>
</dbReference>
<dbReference type="Ensembl" id="ENSPANT00000083762.1">
    <property type="protein sequence ID" value="ENSPANP00000058264.1"/>
    <property type="gene ID" value="ENSPANG00000044329.1"/>
</dbReference>
<dbReference type="GeneID" id="100137462"/>
<dbReference type="GO" id="GO:0003735">
    <property type="term" value="F:structural constituent of ribosome"/>
    <property type="evidence" value="ECO:0007669"/>
    <property type="project" value="InterPro"/>
</dbReference>
<keyword evidence="2" id="KW-0699">rRNA-binding</keyword>
<dbReference type="GO" id="GO:0044391">
    <property type="term" value="C:ribosomal subunit"/>
    <property type="evidence" value="ECO:0007669"/>
    <property type="project" value="UniProtKB-ARBA"/>
</dbReference>
<proteinExistence type="inferred from homology"/>
<reference evidence="7 8" key="2">
    <citation type="submission" date="2012-03" db="EMBL/GenBank/DDBJ databases">
        <title>Whole Genome Assembly of Papio anubis.</title>
        <authorList>
            <person name="Liu Y.L."/>
            <person name="Abraham K.A."/>
            <person name="Akbar H.A."/>
            <person name="Ali S.A."/>
            <person name="Anosike U.A."/>
            <person name="Aqrawi P.A."/>
            <person name="Arias F.A."/>
            <person name="Attaway T.A."/>
            <person name="Awwad R.A."/>
            <person name="Babu C.B."/>
            <person name="Bandaranaike D.B."/>
            <person name="Battles P.B."/>
            <person name="Bell A.B."/>
            <person name="Beltran B.B."/>
            <person name="Berhane-Mersha D.B."/>
            <person name="Bess C.B."/>
            <person name="Bickham C.B."/>
            <person name="Bolden T.B."/>
            <person name="Carter K.C."/>
            <person name="Chau D.C."/>
            <person name="Chavez A.C."/>
            <person name="Clerc-Blankenburg K.C."/>
            <person name="Coyle M.C."/>
            <person name="Dao M.D."/>
            <person name="Davila M.L.D."/>
            <person name="Davy-Carroll L.D."/>
            <person name="Denson S.D."/>
            <person name="Dinh H.D."/>
            <person name="Fernandez S.F."/>
            <person name="Fernando P.F."/>
            <person name="Forbes L.F."/>
            <person name="Francis C.F."/>
            <person name="Francisco L.F."/>
            <person name="Fu Q.F."/>
            <person name="Garcia-Iii R.G."/>
            <person name="Garrett T.G."/>
            <person name="Gross S.G."/>
            <person name="Gubbala S.G."/>
            <person name="Hirani K.H."/>
            <person name="Hogues M.H."/>
            <person name="Hollins B.H."/>
            <person name="Jackson L.J."/>
            <person name="Javaid M.J."/>
            <person name="Jhangiani S.J."/>
            <person name="Johnson A.J."/>
            <person name="Johnson B.J."/>
            <person name="Jones J.J."/>
            <person name="Joshi V.J."/>
            <person name="Kalu J.K."/>
            <person name="Khan N.K."/>
            <person name="Korchina V.K."/>
            <person name="Kovar C.K."/>
            <person name="Lago L.L."/>
            <person name="Lara F.L."/>
            <person name="Le T.-K.L."/>
            <person name="Lee S.L."/>
            <person name="Legall-Iii F.L."/>
            <person name="Lemon S.L."/>
            <person name="Liu J.L."/>
            <person name="Liu Y.-S.L."/>
            <person name="Liyanage D.L."/>
            <person name="Lopez J.L."/>
            <person name="Lorensuhewa L.L."/>
            <person name="Mata R.M."/>
            <person name="Mathew T.M."/>
            <person name="Mercado C.M."/>
            <person name="Mercado I.M."/>
            <person name="Morales K.M."/>
            <person name="Morgan M.M."/>
            <person name="Munidasa M.M."/>
            <person name="Ngo D.N."/>
            <person name="Nguyen L.N."/>
            <person name="Nguyen T.N."/>
            <person name="Nguyen N.N."/>
            <person name="Obregon M.O."/>
            <person name="Okwuonu G.O."/>
            <person name="Ongeri F.O."/>
            <person name="Onwere C.O."/>
            <person name="Osifeso I.O."/>
            <person name="Parra A.P."/>
            <person name="Patil S.P."/>
            <person name="Perez A.P."/>
            <person name="Perez Y.P."/>
            <person name="Pham C.P."/>
            <person name="Pu L.-L.P."/>
            <person name="Puazo M.P."/>
            <person name="Quiroz J.Q."/>
            <person name="Rouhana J.R."/>
            <person name="Ruiz M.R."/>
            <person name="Ruiz S.-J.R."/>
            <person name="Saada N.S."/>
            <person name="Santibanez J.S."/>
            <person name="Scheel M.S."/>
            <person name="Schneider B.S."/>
            <person name="Simmons D.S."/>
            <person name="Sisson I.S."/>
            <person name="Tang L.-Y.T."/>
            <person name="Thornton R.T."/>
            <person name="Tisius J.T."/>
            <person name="Toledanes G.T."/>
            <person name="Trejos Z.T."/>
            <person name="Usmani K.U."/>
            <person name="Varghese R.V."/>
            <person name="Vattathil S.V."/>
            <person name="Vee V.V."/>
            <person name="Walker D.W."/>
            <person name="Weissenberger G.W."/>
            <person name="White C.W."/>
            <person name="Williams A.W."/>
            <person name="Woodworth J.W."/>
            <person name="Wright R.W."/>
            <person name="Zhu Y.Z."/>
            <person name="Han Y.H."/>
            <person name="Newsham I.N."/>
            <person name="Nazareth L.N."/>
            <person name="Worley K.W."/>
            <person name="Muzny D.M."/>
            <person name="Rogers J.R."/>
            <person name="Gibbs R.G."/>
        </authorList>
    </citation>
    <scope>NUCLEOTIDE SEQUENCE [LARGE SCALE GENOMIC DNA]</scope>
</reference>
<dbReference type="OMA" id="FDVIKMP"/>
<evidence type="ECO:0000313" key="7">
    <source>
        <dbReference type="Ensembl" id="ENSPANP00000058264.1"/>
    </source>
</evidence>
<keyword evidence="8" id="KW-1185">Reference proteome</keyword>
<sequence>MKKIGDNNTLVFMVDVQANNPQIKQAVKKLYDTDMIKVNTLIRSDGEKKAYVQLAPDYNALGVAKKIGII</sequence>
<gene>
    <name evidence="6" type="primary">BB_r133_jsm474C8f</name>
</gene>
<dbReference type="PANTHER" id="PTHR11620">
    <property type="entry name" value="60S RIBOSOMAL PROTEIN L23A"/>
    <property type="match status" value="1"/>
</dbReference>
<evidence type="ECO:0000313" key="8">
    <source>
        <dbReference type="Proteomes" id="UP000028761"/>
    </source>
</evidence>
<dbReference type="SUPFAM" id="SSF54189">
    <property type="entry name" value="Ribosomal proteins S24e, L23 and L15e"/>
    <property type="match status" value="1"/>
</dbReference>
<evidence type="ECO:0000256" key="3">
    <source>
        <dbReference type="ARBA" id="ARBA00022884"/>
    </source>
</evidence>